<evidence type="ECO:0000313" key="3">
    <source>
        <dbReference type="EMBL" id="KAK6590655.1"/>
    </source>
</evidence>
<organism evidence="3 4">
    <name type="scientific">Cryptosporidium xiaoi</name>
    <dbReference type="NCBI Taxonomy" id="659607"/>
    <lineage>
        <taxon>Eukaryota</taxon>
        <taxon>Sar</taxon>
        <taxon>Alveolata</taxon>
        <taxon>Apicomplexa</taxon>
        <taxon>Conoidasida</taxon>
        <taxon>Coccidia</taxon>
        <taxon>Eucoccidiorida</taxon>
        <taxon>Eimeriorina</taxon>
        <taxon>Cryptosporidiidae</taxon>
        <taxon>Cryptosporidium</taxon>
    </lineage>
</organism>
<dbReference type="EMBL" id="JAWDEY010000005">
    <property type="protein sequence ID" value="KAK6590655.1"/>
    <property type="molecule type" value="Genomic_DNA"/>
</dbReference>
<dbReference type="Pfam" id="PF09739">
    <property type="entry name" value="MCM_bind"/>
    <property type="match status" value="1"/>
</dbReference>
<dbReference type="InterPro" id="IPR019140">
    <property type="entry name" value="MCM_complex-bd"/>
</dbReference>
<evidence type="ECO:0000256" key="2">
    <source>
        <dbReference type="ARBA" id="ARBA00023242"/>
    </source>
</evidence>
<dbReference type="AlphaFoldDB" id="A0AAV9Y0W2"/>
<comment type="subcellular location">
    <subcellularLocation>
        <location evidence="1">Nucleus</location>
    </subcellularLocation>
</comment>
<evidence type="ECO:0008006" key="5">
    <source>
        <dbReference type="Google" id="ProtNLM"/>
    </source>
</evidence>
<keyword evidence="2" id="KW-0539">Nucleus</keyword>
<gene>
    <name evidence="3" type="ORF">RS030_142129</name>
</gene>
<evidence type="ECO:0000313" key="4">
    <source>
        <dbReference type="Proteomes" id="UP001311799"/>
    </source>
</evidence>
<dbReference type="Proteomes" id="UP001311799">
    <property type="component" value="Unassembled WGS sequence"/>
</dbReference>
<reference evidence="3 4" key="1">
    <citation type="submission" date="2023-10" db="EMBL/GenBank/DDBJ databases">
        <title>Comparative genomics analysis reveals potential genetic determinants of host preference in Cryptosporidium xiaoi.</title>
        <authorList>
            <person name="Xiao L."/>
            <person name="Li J."/>
        </authorList>
    </citation>
    <scope>NUCLEOTIDE SEQUENCE [LARGE SCALE GENOMIC DNA]</scope>
    <source>
        <strain evidence="3 4">52996</strain>
    </source>
</reference>
<evidence type="ECO:0000256" key="1">
    <source>
        <dbReference type="ARBA" id="ARBA00004123"/>
    </source>
</evidence>
<comment type="caution">
    <text evidence="3">The sequence shown here is derived from an EMBL/GenBank/DDBJ whole genome shotgun (WGS) entry which is preliminary data.</text>
</comment>
<keyword evidence="4" id="KW-1185">Reference proteome</keyword>
<proteinExistence type="predicted"/>
<dbReference type="PANTHER" id="PTHR13489">
    <property type="entry name" value="MINI-CHROMOSOME MAINTENANCE COMPLEX-BINDING PROTEIN"/>
    <property type="match status" value="1"/>
</dbReference>
<dbReference type="GO" id="GO:0003682">
    <property type="term" value="F:chromatin binding"/>
    <property type="evidence" value="ECO:0007669"/>
    <property type="project" value="TreeGrafter"/>
</dbReference>
<sequence>MGVEEKILQALNTGYTSLDEIMSKREFGGKIGGYTRMRGMIRYFLEQEIYVHSLIDSQSNDEFLLDPFSCESFDEHRSQFKIGRFGSRNVYTFASIPTNTLFGTCFLDVNSEDLSYNPCEDKFEDCVIKLYDFTKELDSFEDFEDLNLSEEFSRVKNCSLSYSDNKSQVLHEIKLNEMLDIISIVEFKEVDQKNDDIFLESHFDSKERNTCKYVEEKESRYSLVFHVIYYKKIPSYSPIRCVEVGYDGFKGNALPPKHVCEILNSLIKVKFPNLETVADLYNMTVHYIAKSVCEDNYVLAEYILLCICNRRKLKFESRNEVDNHYKLPPIVLHISFCDKGFVKRLREFLQRNISRITWLDLDISTMNNSHITPHFDEEKNKFITGSLQFPLYRNLVVVDETTLQEGELASRGIENMSNIASLVNYGRVNYGFPAYQVPIETEANNIILSDNGKSVVCSQLDISINSKYKVTAKGKIEDKEPFNLEKELINYLGLYISIVSSCEEMIHFDKSTQEYIADKFVEIRQKLSPGDTQIHPSIIHNWILLSRTQALLNGEETLTSLRFDKFIQLEKERLNI</sequence>
<dbReference type="PANTHER" id="PTHR13489:SF0">
    <property type="entry name" value="MINI-CHROMOSOME MAINTENANCE COMPLEX-BINDING PROTEIN"/>
    <property type="match status" value="1"/>
</dbReference>
<protein>
    <recommendedName>
        <fullName evidence="5">Mini-chromosome maintenance complex-binding protein</fullName>
    </recommendedName>
</protein>
<accession>A0AAV9Y0W2</accession>
<name>A0AAV9Y0W2_9CRYT</name>
<dbReference type="GO" id="GO:0005634">
    <property type="term" value="C:nucleus"/>
    <property type="evidence" value="ECO:0007669"/>
    <property type="project" value="UniProtKB-SubCell"/>
</dbReference>
<dbReference type="GO" id="GO:0006261">
    <property type="term" value="P:DNA-templated DNA replication"/>
    <property type="evidence" value="ECO:0007669"/>
    <property type="project" value="TreeGrafter"/>
</dbReference>